<proteinExistence type="inferred from homology"/>
<dbReference type="InterPro" id="IPR004556">
    <property type="entry name" value="HemK-like"/>
</dbReference>
<dbReference type="GO" id="GO:0036009">
    <property type="term" value="F:protein-glutamine N-methyltransferase activity"/>
    <property type="evidence" value="ECO:0007669"/>
    <property type="project" value="UniProtKB-UniRule"/>
</dbReference>
<dbReference type="Gene3D" id="1.10.8.10">
    <property type="entry name" value="DNA helicase RuvA subunit, C-terminal domain"/>
    <property type="match status" value="1"/>
</dbReference>
<dbReference type="EC" id="2.1.1.298" evidence="4"/>
<evidence type="ECO:0000259" key="5">
    <source>
        <dbReference type="Pfam" id="PF05175"/>
    </source>
</evidence>
<keyword evidence="6" id="KW-0687">Ribonucleoprotein</keyword>
<comment type="caution">
    <text evidence="6">The sequence shown here is derived from an EMBL/GenBank/DDBJ whole genome shotgun (WGS) entry which is preliminary data.</text>
</comment>
<dbReference type="AlphaFoldDB" id="A0A2A2I0U2"/>
<comment type="similarity">
    <text evidence="4">Belongs to the protein N5-glutamine methyltransferase family. PrmB subfamily.</text>
</comment>
<gene>
    <name evidence="4" type="primary">prmB</name>
    <name evidence="6" type="ORF">CF392_15185</name>
</gene>
<dbReference type="PROSITE" id="PS00092">
    <property type="entry name" value="N6_MTASE"/>
    <property type="match status" value="1"/>
</dbReference>
<accession>A0A2A2I0U2</accession>
<dbReference type="PIRSF" id="PIRSF037167">
    <property type="entry name" value="Mtase_YfcB_prd"/>
    <property type="match status" value="1"/>
</dbReference>
<dbReference type="HAMAP" id="MF_02125">
    <property type="entry name" value="L3_methyltr_PrmB"/>
    <property type="match status" value="1"/>
</dbReference>
<dbReference type="InterPro" id="IPR029063">
    <property type="entry name" value="SAM-dependent_MTases_sf"/>
</dbReference>
<sequence length="302" mass="33420">MTTQPCDDLLTIRDWLRYACTRFASHDLCYGHGTDNVWDEAVFLVLRSLALPLDDNAVFLDARLTREERQRLAERIDRRVHDRVPVPYLIGEAWFMGIPFHVDERVLIPRSPLGELLANGLQPWVGGRSVERILDLCTGSGCIGIGAALVFDEAQVDLTDVSEDALGIARENIVLHGVEDRVHAIQSDVFEGVTGRYDVILANPPYVDAEDMADIPAEFRHEPSLGLAAGDDGLDVVRRILTEAADHLTPGGVLIGEVGNSEVALEAAFPMLPLTWIELEQGGHGVFLLQEEDLRQFVNHSK</sequence>
<dbReference type="Gene3D" id="3.40.50.150">
    <property type="entry name" value="Vaccinia Virus protein VP39"/>
    <property type="match status" value="1"/>
</dbReference>
<dbReference type="GO" id="GO:0005840">
    <property type="term" value="C:ribosome"/>
    <property type="evidence" value="ECO:0007669"/>
    <property type="project" value="UniProtKB-KW"/>
</dbReference>
<keyword evidence="7" id="KW-1185">Reference proteome</keyword>
<reference evidence="6 7" key="1">
    <citation type="submission" date="2017-07" db="EMBL/GenBank/DDBJ databases">
        <title>Tamlnaduibacter salinus (Mi-7) genome sequencing.</title>
        <authorList>
            <person name="Verma A."/>
            <person name="Krishnamurthi S."/>
        </authorList>
    </citation>
    <scope>NUCLEOTIDE SEQUENCE [LARGE SCALE GENOMIC DNA]</scope>
    <source>
        <strain evidence="6 7">Mi-7</strain>
    </source>
</reference>
<dbReference type="EMBL" id="NMPM01000123">
    <property type="protein sequence ID" value="PAV24633.1"/>
    <property type="molecule type" value="Genomic_DNA"/>
</dbReference>
<keyword evidence="6" id="KW-0689">Ribosomal protein</keyword>
<evidence type="ECO:0000256" key="2">
    <source>
        <dbReference type="ARBA" id="ARBA00022679"/>
    </source>
</evidence>
<evidence type="ECO:0000313" key="7">
    <source>
        <dbReference type="Proteomes" id="UP000218332"/>
    </source>
</evidence>
<dbReference type="SUPFAM" id="SSF53335">
    <property type="entry name" value="S-adenosyl-L-methionine-dependent methyltransferases"/>
    <property type="match status" value="1"/>
</dbReference>
<dbReference type="PANTHER" id="PTHR47806">
    <property type="entry name" value="50S RIBOSOMAL PROTEIN L3 GLUTAMINE METHYLTRANSFERASE"/>
    <property type="match status" value="1"/>
</dbReference>
<dbReference type="CDD" id="cd02440">
    <property type="entry name" value="AdoMet_MTases"/>
    <property type="match status" value="1"/>
</dbReference>
<dbReference type="InterPro" id="IPR017127">
    <property type="entry name" value="Ribosome_uL3_MTase"/>
</dbReference>
<dbReference type="RefSeq" id="WP_095612278.1">
    <property type="nucleotide sequence ID" value="NZ_NMPM01000123.1"/>
</dbReference>
<dbReference type="InterPro" id="IPR007848">
    <property type="entry name" value="Small_mtfrase_dom"/>
</dbReference>
<dbReference type="GO" id="GO:0005829">
    <property type="term" value="C:cytosol"/>
    <property type="evidence" value="ECO:0007669"/>
    <property type="project" value="TreeGrafter"/>
</dbReference>
<name>A0A2A2I0U2_9GAMM</name>
<dbReference type="Pfam" id="PF05175">
    <property type="entry name" value="MTS"/>
    <property type="match status" value="1"/>
</dbReference>
<dbReference type="GO" id="GO:0032259">
    <property type="term" value="P:methylation"/>
    <property type="evidence" value="ECO:0007669"/>
    <property type="project" value="UniProtKB-KW"/>
</dbReference>
<dbReference type="NCBIfam" id="TIGR00536">
    <property type="entry name" value="hemK_fam"/>
    <property type="match status" value="1"/>
</dbReference>
<evidence type="ECO:0000313" key="6">
    <source>
        <dbReference type="EMBL" id="PAV24633.1"/>
    </source>
</evidence>
<dbReference type="PANTHER" id="PTHR47806:SF1">
    <property type="entry name" value="RIBOSOMAL PROTEIN UL3 GLUTAMINE METHYLTRANSFERASE"/>
    <property type="match status" value="1"/>
</dbReference>
<dbReference type="Proteomes" id="UP000218332">
    <property type="component" value="Unassembled WGS sequence"/>
</dbReference>
<protein>
    <recommendedName>
        <fullName evidence="4">Ribosomal protein uL3 glutamine methyltransferase</fullName>
        <shortName evidence="4">uL3 MTase</shortName>
        <ecNumber evidence="4">2.1.1.298</ecNumber>
    </recommendedName>
    <alternativeName>
        <fullName evidence="4">N5-glutamine methyltransferase PrmB</fullName>
    </alternativeName>
</protein>
<keyword evidence="2 4" id="KW-0808">Transferase</keyword>
<dbReference type="GO" id="GO:0003676">
    <property type="term" value="F:nucleic acid binding"/>
    <property type="evidence" value="ECO:0007669"/>
    <property type="project" value="InterPro"/>
</dbReference>
<organism evidence="6 7">
    <name type="scientific">Tamilnaduibacter salinus</name>
    <dbReference type="NCBI Taxonomy" id="1484056"/>
    <lineage>
        <taxon>Bacteria</taxon>
        <taxon>Pseudomonadati</taxon>
        <taxon>Pseudomonadota</taxon>
        <taxon>Gammaproteobacteria</taxon>
        <taxon>Pseudomonadales</taxon>
        <taxon>Marinobacteraceae</taxon>
        <taxon>Tamilnaduibacter</taxon>
    </lineage>
</organism>
<keyword evidence="1 4" id="KW-0489">Methyltransferase</keyword>
<evidence type="ECO:0000256" key="3">
    <source>
        <dbReference type="ARBA" id="ARBA00022691"/>
    </source>
</evidence>
<feature type="domain" description="Methyltransferase small" evidence="5">
    <location>
        <begin position="130"/>
        <end position="211"/>
    </location>
</feature>
<evidence type="ECO:0000256" key="1">
    <source>
        <dbReference type="ARBA" id="ARBA00022603"/>
    </source>
</evidence>
<comment type="catalytic activity">
    <reaction evidence="4">
        <text>L-glutaminyl-[ribosomal protein uL3] + S-adenosyl-L-methionine = N(5)-methyl-L-glutaminyl-[ribosomal protein uL3] + S-adenosyl-L-homocysteine + H(+)</text>
        <dbReference type="Rhea" id="RHEA:45020"/>
        <dbReference type="Rhea" id="RHEA-COMP:11063"/>
        <dbReference type="Rhea" id="RHEA-COMP:11064"/>
        <dbReference type="ChEBI" id="CHEBI:15378"/>
        <dbReference type="ChEBI" id="CHEBI:30011"/>
        <dbReference type="ChEBI" id="CHEBI:57856"/>
        <dbReference type="ChEBI" id="CHEBI:59789"/>
        <dbReference type="ChEBI" id="CHEBI:61891"/>
        <dbReference type="EC" id="2.1.1.298"/>
    </reaction>
</comment>
<dbReference type="InterPro" id="IPR002052">
    <property type="entry name" value="DNA_methylase_N6_adenine_CS"/>
</dbReference>
<keyword evidence="3 4" id="KW-0949">S-adenosyl-L-methionine</keyword>
<comment type="function">
    <text evidence="4">Methylates ribosomal protein uL3 on a specific glutamine residue.</text>
</comment>
<dbReference type="NCBIfam" id="TIGR03533">
    <property type="entry name" value="L3_gln_methyl"/>
    <property type="match status" value="1"/>
</dbReference>
<evidence type="ECO:0000256" key="4">
    <source>
        <dbReference type="HAMAP-Rule" id="MF_02125"/>
    </source>
</evidence>